<feature type="compositionally biased region" description="Low complexity" evidence="2">
    <location>
        <begin position="513"/>
        <end position="526"/>
    </location>
</feature>
<keyword evidence="6" id="KW-1185">Reference proteome</keyword>
<proteinExistence type="predicted"/>
<accession>A0A4E0RZZ5</accession>
<feature type="domain" description="DNA/RNA-binding" evidence="3">
    <location>
        <begin position="200"/>
        <end position="267"/>
    </location>
</feature>
<feature type="domain" description="Telomerase activating protein Est1-like N-terminal" evidence="4">
    <location>
        <begin position="70"/>
        <end position="187"/>
    </location>
</feature>
<dbReference type="Gene3D" id="1.25.40.10">
    <property type="entry name" value="Tetratricopeptide repeat domain"/>
    <property type="match status" value="1"/>
</dbReference>
<dbReference type="GO" id="GO:0000184">
    <property type="term" value="P:nuclear-transcribed mRNA catabolic process, nonsense-mediated decay"/>
    <property type="evidence" value="ECO:0007669"/>
    <property type="project" value="UniProtKB-KW"/>
</dbReference>
<feature type="region of interest" description="Disordered" evidence="2">
    <location>
        <begin position="1397"/>
        <end position="1416"/>
    </location>
</feature>
<dbReference type="PANTHER" id="PTHR15696:SF7">
    <property type="entry name" value="NONSENSE-MEDIATED MRNA DECAY FACTOR"/>
    <property type="match status" value="1"/>
</dbReference>
<evidence type="ECO:0000313" key="6">
    <source>
        <dbReference type="Proteomes" id="UP000230066"/>
    </source>
</evidence>
<feature type="region of interest" description="Disordered" evidence="2">
    <location>
        <begin position="513"/>
        <end position="532"/>
    </location>
</feature>
<dbReference type="GO" id="GO:0042162">
    <property type="term" value="F:telomeric DNA binding"/>
    <property type="evidence" value="ECO:0007669"/>
    <property type="project" value="TreeGrafter"/>
</dbReference>
<dbReference type="InterPro" id="IPR045153">
    <property type="entry name" value="Est1/Ebs1-like"/>
</dbReference>
<evidence type="ECO:0000259" key="3">
    <source>
        <dbReference type="Pfam" id="PF10373"/>
    </source>
</evidence>
<feature type="compositionally biased region" description="Polar residues" evidence="2">
    <location>
        <begin position="1154"/>
        <end position="1177"/>
    </location>
</feature>
<dbReference type="PANTHER" id="PTHR15696">
    <property type="entry name" value="SMG-7 SUPPRESSOR WITH MORPHOLOGICAL EFFECT ON GENITALIA PROTEIN 7"/>
    <property type="match status" value="1"/>
</dbReference>
<organism evidence="5 6">
    <name type="scientific">Fasciola hepatica</name>
    <name type="common">Liver fluke</name>
    <dbReference type="NCBI Taxonomy" id="6192"/>
    <lineage>
        <taxon>Eukaryota</taxon>
        <taxon>Metazoa</taxon>
        <taxon>Spiralia</taxon>
        <taxon>Lophotrochozoa</taxon>
        <taxon>Platyhelminthes</taxon>
        <taxon>Trematoda</taxon>
        <taxon>Digenea</taxon>
        <taxon>Plagiorchiida</taxon>
        <taxon>Echinostomata</taxon>
        <taxon>Echinostomatoidea</taxon>
        <taxon>Fasciolidae</taxon>
        <taxon>Fasciola</taxon>
    </lineage>
</organism>
<feature type="region of interest" description="Disordered" evidence="2">
    <location>
        <begin position="920"/>
        <end position="944"/>
    </location>
</feature>
<dbReference type="Proteomes" id="UP000230066">
    <property type="component" value="Unassembled WGS sequence"/>
</dbReference>
<feature type="compositionally biased region" description="Acidic residues" evidence="2">
    <location>
        <begin position="599"/>
        <end position="617"/>
    </location>
</feature>
<gene>
    <name evidence="5" type="ORF">D915_006173</name>
</gene>
<comment type="caution">
    <text evidence="5">The sequence shown here is derived from an EMBL/GenBank/DDBJ whole genome shotgun (WGS) entry which is preliminary data.</text>
</comment>
<evidence type="ECO:0000256" key="2">
    <source>
        <dbReference type="SAM" id="MobiDB-lite"/>
    </source>
</evidence>
<dbReference type="SUPFAM" id="SSF48452">
    <property type="entry name" value="TPR-like"/>
    <property type="match status" value="1"/>
</dbReference>
<feature type="region of interest" description="Disordered" evidence="2">
    <location>
        <begin position="1122"/>
        <end position="1200"/>
    </location>
</feature>
<feature type="region of interest" description="Disordered" evidence="2">
    <location>
        <begin position="1223"/>
        <end position="1246"/>
    </location>
</feature>
<reference evidence="5" key="1">
    <citation type="submission" date="2019-03" db="EMBL/GenBank/DDBJ databases">
        <title>Improved annotation for the trematode Fasciola hepatica.</title>
        <authorList>
            <person name="Choi Y.-J."/>
            <person name="Martin J."/>
            <person name="Mitreva M."/>
        </authorList>
    </citation>
    <scope>NUCLEOTIDE SEQUENCE [LARGE SCALE GENOMIC DNA]</scope>
</reference>
<feature type="region of interest" description="Disordered" evidence="2">
    <location>
        <begin position="401"/>
        <end position="453"/>
    </location>
</feature>
<feature type="compositionally biased region" description="Polar residues" evidence="2">
    <location>
        <begin position="1224"/>
        <end position="1234"/>
    </location>
</feature>
<sequence length="1544" mass="174085">MNDMTTKPEDRARALLRGISDCIKRLEKIYANDKAIKTIFSYEAYGLRLRLKEMLQKLMYLNSVSYAKRADELLWRKVFYEPLHLYKLYIKNNDRPDRVADFELSLRMHILSGIGYYQSLLLQIQSETSVTLGPTLYPWLAIPFHVALYNEDIYHFEPCNSLSHAESVCKIAQRCLMYIGDLFRYLMELGESCAKALAFVYYSTAFHVDPTLGLPQNQLGILDIGRCYGLNALYHYLLCLGAHVPFEGARRNLLTVLTKNEVRYRKLFGEKPIYGLYLRHPNRYRPKDFRKTITKFIFIIQQFLKPNRSDWDCEISRVVSDALFEFHLMLSINPEITLEPVSPFDDHAHSVHGDNPNEQAYGGEDHSLYSEQLTGPIFVRILLIALLAANLFGFEQIARKSSPVNDAPTNPDMDALKANDEVSDAHSSVDDQDGQDGKAEPTPRASCHIESKTEHSSIGPLSFLLQLSQIFMDHVFRQLSDLLPTEPVSNHLSRTEEKKKRDIEIDDFDLDSASCSARKSSSESASPTHEHPEVINEAGAGAELKDSAHDIHDPSHRRCAFRDRDAEDEERRVRLAMNIHSSDDDDDSDQVFEERGIDAESDDDNDDEEEEEEEELSPEFWSSDDSSLLHSQDELASPDNSLNEEEDEESLSDRRLRRLPRINNSALDTSPRRSTRMKSDTAREPRTKASATTNDGCPVKELPGALDPITEEESAAEEKLSVRRIRSDKKRKTMGTSSDSADEFDFIKNAKPTGGVRYSRRITHEAQDPETRDEAQEATVSVCSSVRELDVCVRARSISRLYLLPAVRLVAEWVCCVAVHHPGLFSFSSDIGMETTGSREHISHEPRSFTHVCQDWCAQLAHLLNELHPLIVQLKSEIEEKPSGCCGWKNSVEALISKILSPFGRCALLREWYGIQNNNKSTGKGNADQAIGSPSRASSPESNQETLPSVVMVYALPEDWLLRGLNSLAPVHAHLDFDKATTLPAFTRIDEGVLRSVRLTSLGHKLMECQEFLGTQFTVDFTKPKPFIVPEQPGKSQFRHPFYRPPVWMYSSRRNRGRYPHRYNHASHYHHNRQYGRGDFIGGPNRWSTKRGYWFAHSRGGGNRGHGPRAHPVVFMHRQGKPARLGEPHTDPRSAPHSRRPPYGIKLSARSETDPSISPTRTGTGDLAKQSSNSSLPSAEVEGSPRSEENTHSNVPESRKAQLMHDMARLRLLSEVDQLARQCRNASPRAQQPAETDGIPESTSMSVGAADSSLVPENFVSPYLVLDAYCLTSHLPAVKQLAHSGAFVLIIPAAVIAHLDYLKKTMATSRYAIRYLEQETHSGNRYLRLQRPEEQPTYPLQLPRLVYPRNTNSGPVETENVDEIQNEAGPIANPRVVRRWTSIVDCAVYFSQLKTNEENSQTGERRNSQLCPDSLDGSCMSTNKPCGPGPSVVKASENTQSGATPRDDNPGVLINSPATCCDLLTIFQKSHREHSPEQDMRNSLVTVLIGSRDTAPEDTIVPREFPNLVQNAGIRIELLRDFVQRWKKARRSSHSTADHKANVN</sequence>
<dbReference type="InterPro" id="IPR011990">
    <property type="entry name" value="TPR-like_helical_dom_sf"/>
</dbReference>
<keyword evidence="1" id="KW-0866">Nonsense-mediated mRNA decay</keyword>
<evidence type="ECO:0008006" key="7">
    <source>
        <dbReference type="Google" id="ProtNLM"/>
    </source>
</evidence>
<feature type="compositionally biased region" description="Basic and acidic residues" evidence="2">
    <location>
        <begin position="677"/>
        <end position="687"/>
    </location>
</feature>
<protein>
    <recommendedName>
        <fullName evidence="7">Protein SMG5</fullName>
    </recommendedName>
</protein>
<dbReference type="GO" id="GO:0005697">
    <property type="term" value="C:telomerase holoenzyme complex"/>
    <property type="evidence" value="ECO:0007669"/>
    <property type="project" value="TreeGrafter"/>
</dbReference>
<name>A0A4E0RZZ5_FASHE</name>
<evidence type="ECO:0000256" key="1">
    <source>
        <dbReference type="ARBA" id="ARBA00023161"/>
    </source>
</evidence>
<dbReference type="EMBL" id="JXXN02002354">
    <property type="protein sequence ID" value="THD23070.1"/>
    <property type="molecule type" value="Genomic_DNA"/>
</dbReference>
<dbReference type="InterPro" id="IPR018834">
    <property type="entry name" value="DNA/RNA-bd_Est1-type"/>
</dbReference>
<feature type="region of interest" description="Disordered" evidence="2">
    <location>
        <begin position="598"/>
        <end position="700"/>
    </location>
</feature>
<feature type="region of interest" description="Disordered" evidence="2">
    <location>
        <begin position="1422"/>
        <end position="1452"/>
    </location>
</feature>
<evidence type="ECO:0000313" key="5">
    <source>
        <dbReference type="EMBL" id="THD23070.1"/>
    </source>
</evidence>
<dbReference type="InterPro" id="IPR019458">
    <property type="entry name" value="Est1-like_N"/>
</dbReference>
<dbReference type="GO" id="GO:0070034">
    <property type="term" value="F:telomerase RNA binding"/>
    <property type="evidence" value="ECO:0007669"/>
    <property type="project" value="TreeGrafter"/>
</dbReference>
<feature type="region of interest" description="Disordered" evidence="2">
    <location>
        <begin position="343"/>
        <end position="363"/>
    </location>
</feature>
<evidence type="ECO:0000259" key="4">
    <source>
        <dbReference type="Pfam" id="PF10374"/>
    </source>
</evidence>
<feature type="compositionally biased region" description="Basic and acidic residues" evidence="2">
    <location>
        <begin position="1124"/>
        <end position="1134"/>
    </location>
</feature>
<feature type="compositionally biased region" description="Low complexity" evidence="2">
    <location>
        <begin position="623"/>
        <end position="641"/>
    </location>
</feature>
<dbReference type="Gene3D" id="3.40.50.1010">
    <property type="entry name" value="5'-nuclease"/>
    <property type="match status" value="1"/>
</dbReference>
<feature type="compositionally biased region" description="Polar residues" evidence="2">
    <location>
        <begin position="935"/>
        <end position="944"/>
    </location>
</feature>
<dbReference type="Pfam" id="PF10374">
    <property type="entry name" value="EST1"/>
    <property type="match status" value="1"/>
</dbReference>
<feature type="region of interest" description="Disordered" evidence="2">
    <location>
        <begin position="547"/>
        <end position="568"/>
    </location>
</feature>
<feature type="compositionally biased region" description="Basic and acidic residues" evidence="2">
    <location>
        <begin position="414"/>
        <end position="453"/>
    </location>
</feature>
<dbReference type="Pfam" id="PF10373">
    <property type="entry name" value="EST1_DNA_bind"/>
    <property type="match status" value="1"/>
</dbReference>